<accession>A0A8S5MQ50</accession>
<proteinExistence type="predicted"/>
<feature type="region of interest" description="Disordered" evidence="1">
    <location>
        <begin position="37"/>
        <end position="59"/>
    </location>
</feature>
<dbReference type="EMBL" id="BK014960">
    <property type="protein sequence ID" value="DAD84493.1"/>
    <property type="molecule type" value="Genomic_DNA"/>
</dbReference>
<sequence>MDTWPHKPPGADRVTHARHIPFFFSLTGILLDFLSPPTGSADRNNTHFRRRPWNAKSGL</sequence>
<protein>
    <submittedName>
        <fullName evidence="2">Uncharacterized protein</fullName>
    </submittedName>
</protein>
<organism evidence="2">
    <name type="scientific">Myoviridae sp. ctCjb12</name>
    <dbReference type="NCBI Taxonomy" id="2826631"/>
    <lineage>
        <taxon>Viruses</taxon>
        <taxon>Duplodnaviria</taxon>
        <taxon>Heunggongvirae</taxon>
        <taxon>Uroviricota</taxon>
        <taxon>Caudoviricetes</taxon>
    </lineage>
</organism>
<name>A0A8S5MQ50_9CAUD</name>
<evidence type="ECO:0000313" key="2">
    <source>
        <dbReference type="EMBL" id="DAD84493.1"/>
    </source>
</evidence>
<evidence type="ECO:0000256" key="1">
    <source>
        <dbReference type="SAM" id="MobiDB-lite"/>
    </source>
</evidence>
<reference evidence="2" key="1">
    <citation type="journal article" date="2021" name="Proc. Natl. Acad. Sci. U.S.A.">
        <title>A Catalog of Tens of Thousands of Viruses from Human Metagenomes Reveals Hidden Associations with Chronic Diseases.</title>
        <authorList>
            <person name="Tisza M.J."/>
            <person name="Buck C.B."/>
        </authorList>
    </citation>
    <scope>NUCLEOTIDE SEQUENCE</scope>
    <source>
        <strain evidence="2">CtCjb12</strain>
    </source>
</reference>